<protein>
    <submittedName>
        <fullName evidence="1">Uncharacterized protein</fullName>
    </submittedName>
</protein>
<accession>A0A194YH28</accession>
<dbReference type="EMBL" id="CM000769">
    <property type="protein sequence ID" value="KXG19277.1"/>
    <property type="molecule type" value="Genomic_DNA"/>
</dbReference>
<organism evidence="1 2">
    <name type="scientific">Sorghum bicolor</name>
    <name type="common">Sorghum</name>
    <name type="synonym">Sorghum vulgare</name>
    <dbReference type="NCBI Taxonomy" id="4558"/>
    <lineage>
        <taxon>Eukaryota</taxon>
        <taxon>Viridiplantae</taxon>
        <taxon>Streptophyta</taxon>
        <taxon>Embryophyta</taxon>
        <taxon>Tracheophyta</taxon>
        <taxon>Spermatophyta</taxon>
        <taxon>Magnoliopsida</taxon>
        <taxon>Liliopsida</taxon>
        <taxon>Poales</taxon>
        <taxon>Poaceae</taxon>
        <taxon>PACMAD clade</taxon>
        <taxon>Panicoideae</taxon>
        <taxon>Andropogonodae</taxon>
        <taxon>Andropogoneae</taxon>
        <taxon>Sorghinae</taxon>
        <taxon>Sorghum</taxon>
    </lineage>
</organism>
<name>A0A194YH28_SORBI</name>
<reference evidence="1 2" key="1">
    <citation type="journal article" date="2009" name="Nature">
        <title>The Sorghum bicolor genome and the diversification of grasses.</title>
        <authorList>
            <person name="Paterson A.H."/>
            <person name="Bowers J.E."/>
            <person name="Bruggmann R."/>
            <person name="Dubchak I."/>
            <person name="Grimwood J."/>
            <person name="Gundlach H."/>
            <person name="Haberer G."/>
            <person name="Hellsten U."/>
            <person name="Mitros T."/>
            <person name="Poliakov A."/>
            <person name="Schmutz J."/>
            <person name="Spannagl M."/>
            <person name="Tang H."/>
            <person name="Wang X."/>
            <person name="Wicker T."/>
            <person name="Bharti A.K."/>
            <person name="Chapman J."/>
            <person name="Feltus F.A."/>
            <person name="Gowik U."/>
            <person name="Grigoriev I.V."/>
            <person name="Lyons E."/>
            <person name="Maher C.A."/>
            <person name="Martis M."/>
            <person name="Narechania A."/>
            <person name="Otillar R.P."/>
            <person name="Penning B.W."/>
            <person name="Salamov A.A."/>
            <person name="Wang Y."/>
            <person name="Zhang L."/>
            <person name="Carpita N.C."/>
            <person name="Freeling M."/>
            <person name="Gingle A.R."/>
            <person name="Hash C.T."/>
            <person name="Keller B."/>
            <person name="Klein P."/>
            <person name="Kresovich S."/>
            <person name="McCann M.C."/>
            <person name="Ming R."/>
            <person name="Peterson D.G."/>
            <person name="Mehboob-ur-Rahman"/>
            <person name="Ware D."/>
            <person name="Westhoff P."/>
            <person name="Mayer K.F."/>
            <person name="Messing J."/>
            <person name="Rokhsar D.S."/>
        </authorList>
    </citation>
    <scope>NUCLEOTIDE SEQUENCE [LARGE SCALE GENOMIC DNA]</scope>
    <source>
        <strain evidence="2">cv. BTx623</strain>
    </source>
</reference>
<dbReference type="Gramene" id="KXG19277">
    <property type="protein sequence ID" value="KXG19277"/>
    <property type="gene ID" value="SORBI_3010G033900"/>
</dbReference>
<keyword evidence="2" id="KW-1185">Reference proteome</keyword>
<dbReference type="Proteomes" id="UP000000768">
    <property type="component" value="Chromosome 10"/>
</dbReference>
<reference evidence="2" key="2">
    <citation type="journal article" date="2018" name="Plant J.">
        <title>The Sorghum bicolor reference genome: improved assembly, gene annotations, a transcriptome atlas, and signatures of genome organization.</title>
        <authorList>
            <person name="McCormick R.F."/>
            <person name="Truong S.K."/>
            <person name="Sreedasyam A."/>
            <person name="Jenkins J."/>
            <person name="Shu S."/>
            <person name="Sims D."/>
            <person name="Kennedy M."/>
            <person name="Amirebrahimi M."/>
            <person name="Weers B.D."/>
            <person name="McKinley B."/>
            <person name="Mattison A."/>
            <person name="Morishige D.T."/>
            <person name="Grimwood J."/>
            <person name="Schmutz J."/>
            <person name="Mullet J.E."/>
        </authorList>
    </citation>
    <scope>NUCLEOTIDE SEQUENCE [LARGE SCALE GENOMIC DNA]</scope>
    <source>
        <strain evidence="2">cv. BTx623</strain>
    </source>
</reference>
<dbReference type="AlphaFoldDB" id="A0A194YH28"/>
<sequence>MAPLQLHVHYAPRCYAPCSIPICVSPNLAGRLKEAVGVWPADSSKQLTLPYRGRRRPPQIWQRLLFLSQW</sequence>
<evidence type="ECO:0000313" key="1">
    <source>
        <dbReference type="EMBL" id="KXG19277.1"/>
    </source>
</evidence>
<gene>
    <name evidence="1" type="ORF">SORBI_3010G033900</name>
</gene>
<dbReference type="InParanoid" id="A0A194YH28"/>
<proteinExistence type="predicted"/>
<evidence type="ECO:0000313" key="2">
    <source>
        <dbReference type="Proteomes" id="UP000000768"/>
    </source>
</evidence>